<evidence type="ECO:0000259" key="1">
    <source>
        <dbReference type="Pfam" id="PF08223"/>
    </source>
</evidence>
<sequence>MLTEWLRIIRTDPRLPVRHLPRGWPAEKAQRVCHALHERFRPGAAEVVAGLLDVVPDNVRHNGDSGETLA</sequence>
<reference evidence="2 3" key="1">
    <citation type="submission" date="2021-01" db="EMBL/GenBank/DDBJ databases">
        <title>Whole genome shotgun sequence of Planobispora longispora NBRC 13918.</title>
        <authorList>
            <person name="Komaki H."/>
            <person name="Tamura T."/>
        </authorList>
    </citation>
    <scope>NUCLEOTIDE SEQUENCE [LARGE SCALE GENOMIC DNA]</scope>
    <source>
        <strain evidence="2 3">NBRC 13918</strain>
    </source>
</reference>
<keyword evidence="3" id="KW-1185">Reference proteome</keyword>
<proteinExistence type="predicted"/>
<dbReference type="EMBL" id="BOOH01000048">
    <property type="protein sequence ID" value="GIH79418.1"/>
    <property type="molecule type" value="Genomic_DNA"/>
</dbReference>
<feature type="domain" description="Transcriptional repressor PaaX-like C-terminal" evidence="1">
    <location>
        <begin position="1"/>
        <end position="48"/>
    </location>
</feature>
<evidence type="ECO:0000313" key="2">
    <source>
        <dbReference type="EMBL" id="GIH79418.1"/>
    </source>
</evidence>
<dbReference type="Proteomes" id="UP000616724">
    <property type="component" value="Unassembled WGS sequence"/>
</dbReference>
<comment type="caution">
    <text evidence="2">The sequence shown here is derived from an EMBL/GenBank/DDBJ whole genome shotgun (WGS) entry which is preliminary data.</text>
</comment>
<dbReference type="RefSeq" id="WP_203893881.1">
    <property type="nucleotide sequence ID" value="NZ_BOOH01000048.1"/>
</dbReference>
<dbReference type="AlphaFoldDB" id="A0A8J3RQT3"/>
<dbReference type="Gene3D" id="1.20.58.1460">
    <property type="match status" value="1"/>
</dbReference>
<gene>
    <name evidence="2" type="ORF">Plo01_58470</name>
</gene>
<name>A0A8J3RQT3_9ACTN</name>
<evidence type="ECO:0000313" key="3">
    <source>
        <dbReference type="Proteomes" id="UP000616724"/>
    </source>
</evidence>
<dbReference type="Pfam" id="PF08223">
    <property type="entry name" value="PaaX_C"/>
    <property type="match status" value="1"/>
</dbReference>
<organism evidence="2 3">
    <name type="scientific">Planobispora longispora</name>
    <dbReference type="NCBI Taxonomy" id="28887"/>
    <lineage>
        <taxon>Bacteria</taxon>
        <taxon>Bacillati</taxon>
        <taxon>Actinomycetota</taxon>
        <taxon>Actinomycetes</taxon>
        <taxon>Streptosporangiales</taxon>
        <taxon>Streptosporangiaceae</taxon>
        <taxon>Planobispora</taxon>
    </lineage>
</organism>
<dbReference type="InterPro" id="IPR013225">
    <property type="entry name" value="PaaX_C"/>
</dbReference>
<accession>A0A8J3RQT3</accession>
<protein>
    <recommendedName>
        <fullName evidence="1">Transcriptional repressor PaaX-like C-terminal domain-containing protein</fullName>
    </recommendedName>
</protein>